<reference evidence="2" key="3">
    <citation type="submission" date="2022-09" db="EMBL/GenBank/DDBJ databases">
        <title>Intensive care unit water sources are persistently colonized with multi-drug resistant bacteria and are the site of extensive horizontal gene transfer of antibiotic resistance genes.</title>
        <authorList>
            <person name="Diorio-Toth L."/>
        </authorList>
    </citation>
    <scope>NUCLEOTIDE SEQUENCE</scope>
    <source>
        <strain evidence="3">GD03704</strain>
        <strain evidence="2">GD04000</strain>
    </source>
</reference>
<dbReference type="GeneID" id="300417911"/>
<dbReference type="RefSeq" id="WP_074855824.1">
    <property type="nucleotide sequence ID" value="NZ_CAURUH010000091.1"/>
</dbReference>
<keyword evidence="1" id="KW-0812">Transmembrane</keyword>
<evidence type="ECO:0000313" key="9">
    <source>
        <dbReference type="Proteomes" id="UP000255303"/>
    </source>
</evidence>
<keyword evidence="1" id="KW-1133">Transmembrane helix</keyword>
<accession>A0A2W5VI41</accession>
<dbReference type="Proteomes" id="UP000254084">
    <property type="component" value="Unassembled WGS sequence"/>
</dbReference>
<dbReference type="Proteomes" id="UP000244052">
    <property type="component" value="Unassembled WGS sequence"/>
</dbReference>
<dbReference type="EMBL" id="JAOCJE010000001">
    <property type="protein sequence ID" value="MDH1339005.1"/>
    <property type="molecule type" value="Genomic_DNA"/>
</dbReference>
<dbReference type="AlphaFoldDB" id="A0A2W5VI41"/>
<feature type="transmembrane region" description="Helical" evidence="1">
    <location>
        <begin position="256"/>
        <end position="284"/>
    </location>
</feature>
<evidence type="ECO:0000313" key="8">
    <source>
        <dbReference type="Proteomes" id="UP000254084"/>
    </source>
</evidence>
<keyword evidence="7" id="KW-1185">Reference proteome</keyword>
<feature type="transmembrane region" description="Helical" evidence="1">
    <location>
        <begin position="29"/>
        <end position="51"/>
    </location>
</feature>
<proteinExistence type="predicted"/>
<feature type="transmembrane region" description="Helical" evidence="1">
    <location>
        <begin position="176"/>
        <end position="200"/>
    </location>
</feature>
<evidence type="ECO:0000313" key="5">
    <source>
        <dbReference type="EMBL" id="SUD51146.1"/>
    </source>
</evidence>
<accession>A0A379JS19</accession>
<evidence type="ECO:0000256" key="1">
    <source>
        <dbReference type="SAM" id="Phobius"/>
    </source>
</evidence>
<gene>
    <name evidence="4" type="ORF">DBO86_23405</name>
    <name evidence="3" type="ORF">N5J11_07095</name>
    <name evidence="2" type="ORF">N7671_12660</name>
    <name evidence="5" type="ORF">NCTC10692_01590</name>
    <name evidence="6" type="ORF">NCTC10860_04707</name>
</gene>
<reference evidence="4 7" key="1">
    <citation type="submission" date="2018-04" db="EMBL/GenBank/DDBJ databases">
        <title>Pseudomonas sp. nov., isolated from mangrove soil.</title>
        <authorList>
            <person name="Chen C."/>
        </authorList>
    </citation>
    <scope>NUCLEOTIDE SEQUENCE [LARGE SCALE GENOMIC DNA]</scope>
    <source>
        <strain evidence="4 7">JCM 14246</strain>
    </source>
</reference>
<dbReference type="EMBL" id="QASO01000130">
    <property type="protein sequence ID" value="PTU76654.1"/>
    <property type="molecule type" value="Genomic_DNA"/>
</dbReference>
<feature type="transmembrane region" description="Helical" evidence="1">
    <location>
        <begin position="98"/>
        <end position="122"/>
    </location>
</feature>
<evidence type="ECO:0000313" key="7">
    <source>
        <dbReference type="Proteomes" id="UP000244052"/>
    </source>
</evidence>
<dbReference type="EMBL" id="UGUV01000002">
    <property type="protein sequence ID" value="SUD51146.1"/>
    <property type="molecule type" value="Genomic_DNA"/>
</dbReference>
<sequence>MSQANPFEPLPAAAVNSSPGEWPALPRHVAWVALAVGVIGIVITLITWGRIDEVDYVSLLRQSVSFWLSHLLLSALAAYWLTLVYLERNGLADYPQSASLMLAYGVAWFLVSWALGYALSYLHMGLYEHFDHYGAGGLLSVGLWWLVGLLRFTVEALLTLWLVLHLFRHQARPAEAALPVSATTLAWCFALGMVVVNLQLNALVTRLSMGGMANEVLDGWAGLSGLVSAGLSLLVAFFAARSVLPSQMLGFKGGRLALACLITFALWFCSGMLGMILVLAALWFGFAGSLVLLGLFALLQLALLWPFTRLGLRWGYRVHA</sequence>
<organism evidence="5 9">
    <name type="scientific">Ectopseudomonas oleovorans</name>
    <name type="common">Pseudomonas oleovorans</name>
    <dbReference type="NCBI Taxonomy" id="301"/>
    <lineage>
        <taxon>Bacteria</taxon>
        <taxon>Pseudomonadati</taxon>
        <taxon>Pseudomonadota</taxon>
        <taxon>Gammaproteobacteria</taxon>
        <taxon>Pseudomonadales</taxon>
        <taxon>Pseudomonadaceae</taxon>
        <taxon>Ectopseudomonas</taxon>
    </lineage>
</organism>
<evidence type="ECO:0000313" key="2">
    <source>
        <dbReference type="EMBL" id="MDH0568062.1"/>
    </source>
</evidence>
<feature type="transmembrane region" description="Helical" evidence="1">
    <location>
        <begin position="66"/>
        <end position="86"/>
    </location>
</feature>
<dbReference type="Proteomes" id="UP001161697">
    <property type="component" value="Unassembled WGS sequence"/>
</dbReference>
<keyword evidence="1" id="KW-0472">Membrane</keyword>
<dbReference type="Proteomes" id="UP000255303">
    <property type="component" value="Unassembled WGS sequence"/>
</dbReference>
<name>A0A2W5VI41_ECTOL</name>
<evidence type="ECO:0000313" key="3">
    <source>
        <dbReference type="EMBL" id="MDH1339005.1"/>
    </source>
</evidence>
<feature type="transmembrane region" description="Helical" evidence="1">
    <location>
        <begin position="290"/>
        <end position="307"/>
    </location>
</feature>
<feature type="transmembrane region" description="Helical" evidence="1">
    <location>
        <begin position="220"/>
        <end position="244"/>
    </location>
</feature>
<dbReference type="EMBL" id="UGUW01000004">
    <property type="protein sequence ID" value="SUD62273.1"/>
    <property type="molecule type" value="Genomic_DNA"/>
</dbReference>
<dbReference type="Proteomes" id="UP001159292">
    <property type="component" value="Unassembled WGS sequence"/>
</dbReference>
<protein>
    <submittedName>
        <fullName evidence="5">Uncharacterized protein</fullName>
    </submittedName>
</protein>
<accession>A0A2T5PFY2</accession>
<evidence type="ECO:0000313" key="4">
    <source>
        <dbReference type="EMBL" id="PTU76654.1"/>
    </source>
</evidence>
<feature type="transmembrane region" description="Helical" evidence="1">
    <location>
        <begin position="142"/>
        <end position="164"/>
    </location>
</feature>
<reference evidence="8 9" key="2">
    <citation type="submission" date="2018-06" db="EMBL/GenBank/DDBJ databases">
        <authorList>
            <consortium name="Pathogen Informatics"/>
            <person name="Doyle S."/>
        </authorList>
    </citation>
    <scope>NUCLEOTIDE SEQUENCE [LARGE SCALE GENOMIC DNA]</scope>
    <source>
        <strain evidence="5 9">NCTC10692</strain>
        <strain evidence="6 8">NCTC10860</strain>
    </source>
</reference>
<evidence type="ECO:0000313" key="6">
    <source>
        <dbReference type="EMBL" id="SUD62273.1"/>
    </source>
</evidence>
<dbReference type="EMBL" id="JAOEET010000029">
    <property type="protein sequence ID" value="MDH0568062.1"/>
    <property type="molecule type" value="Genomic_DNA"/>
</dbReference>